<evidence type="ECO:0000313" key="3">
    <source>
        <dbReference type="Proteomes" id="UP000580654"/>
    </source>
</evidence>
<dbReference type="InterPro" id="IPR005135">
    <property type="entry name" value="Endo/exonuclease/phosphatase"/>
</dbReference>
<dbReference type="AlphaFoldDB" id="A0A840Y1C6"/>
<dbReference type="GO" id="GO:0006506">
    <property type="term" value="P:GPI anchor biosynthetic process"/>
    <property type="evidence" value="ECO:0007669"/>
    <property type="project" value="TreeGrafter"/>
</dbReference>
<evidence type="ECO:0000259" key="1">
    <source>
        <dbReference type="Pfam" id="PF03372"/>
    </source>
</evidence>
<dbReference type="PANTHER" id="PTHR14859:SF15">
    <property type="entry name" value="ENDONUCLEASE_EXONUCLEASE_PHOSPHATASE DOMAIN-CONTAINING PROTEIN"/>
    <property type="match status" value="1"/>
</dbReference>
<sequence length="243" mass="26391">MTGSTPFRVMTWNIHGAVCPSGRHDLQRAIDLIRCHAPDIVAIQEVEGRHRPGTAPFTALREALGGHAVEAPTLRGADGCYGHMLVSRWPLEEAALHDLSVPGREPRTAIAARVRTPGGPLRLLAAHLGLGWGERRVQAARLAALARGTSDALLALGDFNDWEPHGPVDRAFLGALPSRTRARTFPVRRPLFALDRIYARPRAALLRSWTDRAAREASDHLPVIAEVAIAPEGEGRVTRLEVG</sequence>
<dbReference type="PANTHER" id="PTHR14859">
    <property type="entry name" value="CALCOFLUOR WHITE HYPERSENSITIVE PROTEIN PRECURSOR"/>
    <property type="match status" value="1"/>
</dbReference>
<dbReference type="EMBL" id="JACIJD010000013">
    <property type="protein sequence ID" value="MBB5694918.1"/>
    <property type="molecule type" value="Genomic_DNA"/>
</dbReference>
<dbReference type="InterPro" id="IPR051916">
    <property type="entry name" value="GPI-anchor_lipid_remodeler"/>
</dbReference>
<dbReference type="InterPro" id="IPR036691">
    <property type="entry name" value="Endo/exonu/phosph_ase_sf"/>
</dbReference>
<keyword evidence="3" id="KW-1185">Reference proteome</keyword>
<dbReference type="Proteomes" id="UP000580654">
    <property type="component" value="Unassembled WGS sequence"/>
</dbReference>
<keyword evidence="2" id="KW-0540">Nuclease</keyword>
<feature type="domain" description="Endonuclease/exonuclease/phosphatase" evidence="1">
    <location>
        <begin position="10"/>
        <end position="220"/>
    </location>
</feature>
<dbReference type="GO" id="GO:0004527">
    <property type="term" value="F:exonuclease activity"/>
    <property type="evidence" value="ECO:0007669"/>
    <property type="project" value="UniProtKB-KW"/>
</dbReference>
<protein>
    <submittedName>
        <fullName evidence="2">Endonuclease/exonuclease/phosphatase family metal-dependent hydrolase</fullName>
    </submittedName>
</protein>
<comment type="caution">
    <text evidence="2">The sequence shown here is derived from an EMBL/GenBank/DDBJ whole genome shotgun (WGS) entry which is preliminary data.</text>
</comment>
<dbReference type="GO" id="GO:0004519">
    <property type="term" value="F:endonuclease activity"/>
    <property type="evidence" value="ECO:0007669"/>
    <property type="project" value="UniProtKB-KW"/>
</dbReference>
<dbReference type="SUPFAM" id="SSF56219">
    <property type="entry name" value="DNase I-like"/>
    <property type="match status" value="1"/>
</dbReference>
<keyword evidence="2" id="KW-0269">Exonuclease</keyword>
<gene>
    <name evidence="2" type="ORF">FHS87_002971</name>
</gene>
<organism evidence="2 3">
    <name type="scientific">Muricoccus pecuniae</name>
    <dbReference type="NCBI Taxonomy" id="693023"/>
    <lineage>
        <taxon>Bacteria</taxon>
        <taxon>Pseudomonadati</taxon>
        <taxon>Pseudomonadota</taxon>
        <taxon>Alphaproteobacteria</taxon>
        <taxon>Acetobacterales</taxon>
        <taxon>Roseomonadaceae</taxon>
        <taxon>Muricoccus</taxon>
    </lineage>
</organism>
<keyword evidence="2" id="KW-0255">Endonuclease</keyword>
<dbReference type="Pfam" id="PF03372">
    <property type="entry name" value="Exo_endo_phos"/>
    <property type="match status" value="1"/>
</dbReference>
<dbReference type="GO" id="GO:0016020">
    <property type="term" value="C:membrane"/>
    <property type="evidence" value="ECO:0007669"/>
    <property type="project" value="GOC"/>
</dbReference>
<evidence type="ECO:0000313" key="2">
    <source>
        <dbReference type="EMBL" id="MBB5694918.1"/>
    </source>
</evidence>
<dbReference type="RefSeq" id="WP_221299944.1">
    <property type="nucleotide sequence ID" value="NZ_JACIJD010000013.1"/>
</dbReference>
<dbReference type="Gene3D" id="3.60.10.10">
    <property type="entry name" value="Endonuclease/exonuclease/phosphatase"/>
    <property type="match status" value="1"/>
</dbReference>
<reference evidence="2 3" key="1">
    <citation type="submission" date="2020-08" db="EMBL/GenBank/DDBJ databases">
        <title>Genomic Encyclopedia of Type Strains, Phase IV (KMG-IV): sequencing the most valuable type-strain genomes for metagenomic binning, comparative biology and taxonomic classification.</title>
        <authorList>
            <person name="Goeker M."/>
        </authorList>
    </citation>
    <scope>NUCLEOTIDE SEQUENCE [LARGE SCALE GENOMIC DNA]</scope>
    <source>
        <strain evidence="2 3">DSM 25622</strain>
    </source>
</reference>
<proteinExistence type="predicted"/>
<accession>A0A840Y1C6</accession>
<keyword evidence="2" id="KW-0378">Hydrolase</keyword>
<name>A0A840Y1C6_9PROT</name>